<evidence type="ECO:0000256" key="4">
    <source>
        <dbReference type="ARBA" id="ARBA00022968"/>
    </source>
</evidence>
<comment type="similarity">
    <text evidence="2">Belongs to the glycosyltransferase 47 family.</text>
</comment>
<reference evidence="8" key="2">
    <citation type="submission" date="2017-02" db="EMBL/GenBank/DDBJ databases">
        <title>Sunflower complete genome.</title>
        <authorList>
            <person name="Langlade N."/>
            <person name="Munos S."/>
        </authorList>
    </citation>
    <scope>NUCLEOTIDE SEQUENCE [LARGE SCALE GENOMIC DNA]</scope>
    <source>
        <tissue evidence="8">Leaves</tissue>
    </source>
</reference>
<dbReference type="EMBL" id="MNCJ02000325">
    <property type="protein sequence ID" value="KAF5788277.1"/>
    <property type="molecule type" value="Genomic_DNA"/>
</dbReference>
<name>A0A251TPI2_HELAN</name>
<feature type="domain" description="Exostosin GT47" evidence="6">
    <location>
        <begin position="16"/>
        <end position="141"/>
    </location>
</feature>
<evidence type="ECO:0000256" key="2">
    <source>
        <dbReference type="ARBA" id="ARBA00010271"/>
    </source>
</evidence>
<evidence type="ECO:0000256" key="3">
    <source>
        <dbReference type="ARBA" id="ARBA00022676"/>
    </source>
</evidence>
<reference evidence="7 9" key="1">
    <citation type="journal article" date="2017" name="Nature">
        <title>The sunflower genome provides insights into oil metabolism, flowering and Asterid evolution.</title>
        <authorList>
            <person name="Badouin H."/>
            <person name="Gouzy J."/>
            <person name="Grassa C.J."/>
            <person name="Murat F."/>
            <person name="Staton S.E."/>
            <person name="Cottret L."/>
            <person name="Lelandais-Briere C."/>
            <person name="Owens G.L."/>
            <person name="Carrere S."/>
            <person name="Mayjonade B."/>
            <person name="Legrand L."/>
            <person name="Gill N."/>
            <person name="Kane N.C."/>
            <person name="Bowers J.E."/>
            <person name="Hubner S."/>
            <person name="Bellec A."/>
            <person name="Berard A."/>
            <person name="Berges H."/>
            <person name="Blanchet N."/>
            <person name="Boniface M.C."/>
            <person name="Brunel D."/>
            <person name="Catrice O."/>
            <person name="Chaidir N."/>
            <person name="Claudel C."/>
            <person name="Donnadieu C."/>
            <person name="Faraut T."/>
            <person name="Fievet G."/>
            <person name="Helmstetter N."/>
            <person name="King M."/>
            <person name="Knapp S.J."/>
            <person name="Lai Z."/>
            <person name="Le Paslier M.C."/>
            <person name="Lippi Y."/>
            <person name="Lorenzon L."/>
            <person name="Mandel J.R."/>
            <person name="Marage G."/>
            <person name="Marchand G."/>
            <person name="Marquand E."/>
            <person name="Bret-Mestries E."/>
            <person name="Morien E."/>
            <person name="Nambeesan S."/>
            <person name="Nguyen T."/>
            <person name="Pegot-Espagnet P."/>
            <person name="Pouilly N."/>
            <person name="Raftis F."/>
            <person name="Sallet E."/>
            <person name="Schiex T."/>
            <person name="Thomas J."/>
            <person name="Vandecasteele C."/>
            <person name="Vares D."/>
            <person name="Vear F."/>
            <person name="Vautrin S."/>
            <person name="Crespi M."/>
            <person name="Mangin B."/>
            <person name="Burke J.M."/>
            <person name="Salse J."/>
            <person name="Munos S."/>
            <person name="Vincourt P."/>
            <person name="Rieseberg L.H."/>
            <person name="Langlade N.B."/>
        </authorList>
    </citation>
    <scope>NUCLEOTIDE SEQUENCE [LARGE SCALE GENOMIC DNA]</scope>
    <source>
        <strain evidence="9">cv. SF193</strain>
        <tissue evidence="7">Leaves</tissue>
    </source>
</reference>
<evidence type="ECO:0000313" key="7">
    <source>
        <dbReference type="EMBL" id="KAF5788277.1"/>
    </source>
</evidence>
<evidence type="ECO:0000313" key="8">
    <source>
        <dbReference type="EMBL" id="OTG13010.1"/>
    </source>
</evidence>
<keyword evidence="5" id="KW-0333">Golgi apparatus</keyword>
<organism evidence="8 9">
    <name type="scientific">Helianthus annuus</name>
    <name type="common">Common sunflower</name>
    <dbReference type="NCBI Taxonomy" id="4232"/>
    <lineage>
        <taxon>Eukaryota</taxon>
        <taxon>Viridiplantae</taxon>
        <taxon>Streptophyta</taxon>
        <taxon>Embryophyta</taxon>
        <taxon>Tracheophyta</taxon>
        <taxon>Spermatophyta</taxon>
        <taxon>Magnoliopsida</taxon>
        <taxon>eudicotyledons</taxon>
        <taxon>Gunneridae</taxon>
        <taxon>Pentapetalae</taxon>
        <taxon>asterids</taxon>
        <taxon>campanulids</taxon>
        <taxon>Asterales</taxon>
        <taxon>Asteraceae</taxon>
        <taxon>Asteroideae</taxon>
        <taxon>Heliantheae alliance</taxon>
        <taxon>Heliantheae</taxon>
        <taxon>Helianthus</taxon>
    </lineage>
</organism>
<keyword evidence="4" id="KW-0812">Transmembrane</keyword>
<evidence type="ECO:0000256" key="1">
    <source>
        <dbReference type="ARBA" id="ARBA00004323"/>
    </source>
</evidence>
<keyword evidence="4" id="KW-0735">Signal-anchor</keyword>
<dbReference type="Gramene" id="mRNA:HanXRQr2_Chr10g0462241">
    <property type="protein sequence ID" value="CDS:HanXRQr2_Chr10g0462241.1"/>
    <property type="gene ID" value="HanXRQr2_Chr10g0462241"/>
</dbReference>
<sequence length="192" mass="22155">MRDVSMTEINGPFNGIPSVSSGQSPNNRSILAFFAGGNHGYVRNKLFKYWGNKEDNDIQVHTYLQEGQNYTELLSQSKYCLCPSGYEVASARATEAIYVGCIPVIIKDHYVLPYSDVLDWSQFSVEVPLDKIPDLKRILEDISFTKYLEMQKRLMEVQRHFVVNIPSKPFDVFHMILHSVWLRRLNVRFLSS</sequence>
<dbReference type="EMBL" id="CM007899">
    <property type="protein sequence ID" value="OTG13010.1"/>
    <property type="molecule type" value="Genomic_DNA"/>
</dbReference>
<dbReference type="OMA" id="LCNANTP"/>
<accession>A0A251TPI2</accession>
<protein>
    <submittedName>
        <fullName evidence="8">Putative exostosin-like protein</fullName>
    </submittedName>
    <submittedName>
        <fullName evidence="7">Xylogalacturonan beta-1,3-xylosyltransferase</fullName>
        <ecNumber evidence="7">2.4.2.41</ecNumber>
    </submittedName>
</protein>
<dbReference type="AlphaFoldDB" id="A0A251TPI2"/>
<dbReference type="PANTHER" id="PTHR11062:SF124">
    <property type="entry name" value="XYLOGALACTURONAN BETA-1,3-XYLOSYLTRANSFERASE"/>
    <property type="match status" value="1"/>
</dbReference>
<comment type="subcellular location">
    <subcellularLocation>
        <location evidence="1">Golgi apparatus membrane</location>
        <topology evidence="1">Single-pass type II membrane protein</topology>
    </subcellularLocation>
</comment>
<dbReference type="GO" id="GO:0000139">
    <property type="term" value="C:Golgi membrane"/>
    <property type="evidence" value="ECO:0007669"/>
    <property type="project" value="UniProtKB-SubCell"/>
</dbReference>
<dbReference type="STRING" id="4232.A0A251TPI2"/>
<evidence type="ECO:0000313" key="9">
    <source>
        <dbReference type="Proteomes" id="UP000215914"/>
    </source>
</evidence>
<dbReference type="GO" id="GO:0102983">
    <property type="term" value="F:xylogalacturonan beta-1,3-xylosyltransferase activity"/>
    <property type="evidence" value="ECO:0007669"/>
    <property type="project" value="UniProtKB-EC"/>
</dbReference>
<keyword evidence="9" id="KW-1185">Reference proteome</keyword>
<keyword evidence="3 7" id="KW-0328">Glycosyltransferase</keyword>
<dbReference type="Pfam" id="PF03016">
    <property type="entry name" value="Exostosin_GT47"/>
    <property type="match status" value="1"/>
</dbReference>
<evidence type="ECO:0000256" key="5">
    <source>
        <dbReference type="ARBA" id="ARBA00023034"/>
    </source>
</evidence>
<dbReference type="PANTHER" id="PTHR11062">
    <property type="entry name" value="EXOSTOSIN HEPARAN SULFATE GLYCOSYLTRANSFERASE -RELATED"/>
    <property type="match status" value="1"/>
</dbReference>
<keyword evidence="7" id="KW-0808">Transferase</keyword>
<dbReference type="InterPro" id="IPR004263">
    <property type="entry name" value="Exostosin"/>
</dbReference>
<dbReference type="EC" id="2.4.2.41" evidence="7"/>
<dbReference type="InParanoid" id="A0A251TPI2"/>
<evidence type="ECO:0000259" key="6">
    <source>
        <dbReference type="Pfam" id="PF03016"/>
    </source>
</evidence>
<gene>
    <name evidence="8" type="ORF">HannXRQ_Chr10g0315931</name>
    <name evidence="7" type="ORF">HanXRQr2_Chr10g0462241</name>
</gene>
<proteinExistence type="inferred from homology"/>
<reference evidence="7" key="3">
    <citation type="submission" date="2020-06" db="EMBL/GenBank/DDBJ databases">
        <title>Helianthus annuus Genome sequencing and assembly Release 2.</title>
        <authorList>
            <person name="Gouzy J."/>
            <person name="Langlade N."/>
            <person name="Munos S."/>
        </authorList>
    </citation>
    <scope>NUCLEOTIDE SEQUENCE</scope>
    <source>
        <tissue evidence="7">Leaves</tissue>
    </source>
</reference>
<dbReference type="Proteomes" id="UP000215914">
    <property type="component" value="Chromosome 10"/>
</dbReference>
<dbReference type="InterPro" id="IPR040911">
    <property type="entry name" value="Exostosin_GT47"/>
</dbReference>